<dbReference type="InterPro" id="IPR011006">
    <property type="entry name" value="CheY-like_superfamily"/>
</dbReference>
<dbReference type="EMBL" id="CP028136">
    <property type="protein sequence ID" value="AVR45439.1"/>
    <property type="molecule type" value="Genomic_DNA"/>
</dbReference>
<keyword evidence="5" id="KW-0238">DNA-binding</keyword>
<dbReference type="KEGG" id="grs:C7S20_09240"/>
<proteinExistence type="predicted"/>
<dbReference type="FunFam" id="3.40.50.2300:FF:000361">
    <property type="entry name" value="Two-component system response regulator"/>
    <property type="match status" value="1"/>
</dbReference>
<dbReference type="AlphaFoldDB" id="A0A2R3Z5A2"/>
<name>A0A2R3Z5A2_9FLAO</name>
<keyword evidence="6" id="KW-1185">Reference proteome</keyword>
<dbReference type="Pfam" id="PF04397">
    <property type="entry name" value="LytTR"/>
    <property type="match status" value="1"/>
</dbReference>
<feature type="coiled-coil region" evidence="2">
    <location>
        <begin position="100"/>
        <end position="127"/>
    </location>
</feature>
<dbReference type="OrthoDB" id="2168082at2"/>
<dbReference type="Proteomes" id="UP000241507">
    <property type="component" value="Chromosome"/>
</dbReference>
<feature type="domain" description="HTH LytTR-type" evidence="4">
    <location>
        <begin position="148"/>
        <end position="255"/>
    </location>
</feature>
<dbReference type="SUPFAM" id="SSF52172">
    <property type="entry name" value="CheY-like"/>
    <property type="match status" value="1"/>
</dbReference>
<gene>
    <name evidence="5" type="ORF">C7S20_09240</name>
</gene>
<dbReference type="GO" id="GO:0000156">
    <property type="term" value="F:phosphorelay response regulator activity"/>
    <property type="evidence" value="ECO:0007669"/>
    <property type="project" value="InterPro"/>
</dbReference>
<dbReference type="SMART" id="SM00448">
    <property type="entry name" value="REC"/>
    <property type="match status" value="1"/>
</dbReference>
<dbReference type="RefSeq" id="WP_107012217.1">
    <property type="nucleotide sequence ID" value="NZ_CP028136.1"/>
</dbReference>
<dbReference type="PROSITE" id="PS50110">
    <property type="entry name" value="RESPONSE_REGULATORY"/>
    <property type="match status" value="1"/>
</dbReference>
<dbReference type="PROSITE" id="PS50930">
    <property type="entry name" value="HTH_LYTTR"/>
    <property type="match status" value="1"/>
</dbReference>
<feature type="modified residue" description="4-aspartylphosphate" evidence="1">
    <location>
        <position position="55"/>
    </location>
</feature>
<dbReference type="Pfam" id="PF00072">
    <property type="entry name" value="Response_reg"/>
    <property type="match status" value="1"/>
</dbReference>
<evidence type="ECO:0000259" key="3">
    <source>
        <dbReference type="PROSITE" id="PS50110"/>
    </source>
</evidence>
<dbReference type="Gene3D" id="3.40.50.2300">
    <property type="match status" value="1"/>
</dbReference>
<dbReference type="PANTHER" id="PTHR37299">
    <property type="entry name" value="TRANSCRIPTIONAL REGULATOR-RELATED"/>
    <property type="match status" value="1"/>
</dbReference>
<organism evidence="5 6">
    <name type="scientific">Christiangramia fulva</name>
    <dbReference type="NCBI Taxonomy" id="2126553"/>
    <lineage>
        <taxon>Bacteria</taxon>
        <taxon>Pseudomonadati</taxon>
        <taxon>Bacteroidota</taxon>
        <taxon>Flavobacteriia</taxon>
        <taxon>Flavobacteriales</taxon>
        <taxon>Flavobacteriaceae</taxon>
        <taxon>Christiangramia</taxon>
    </lineage>
</organism>
<dbReference type="Gene3D" id="2.40.50.1020">
    <property type="entry name" value="LytTr DNA-binding domain"/>
    <property type="match status" value="1"/>
</dbReference>
<evidence type="ECO:0000313" key="6">
    <source>
        <dbReference type="Proteomes" id="UP000241507"/>
    </source>
</evidence>
<keyword evidence="1" id="KW-0597">Phosphoprotein</keyword>
<dbReference type="InterPro" id="IPR001789">
    <property type="entry name" value="Sig_transdc_resp-reg_receiver"/>
</dbReference>
<dbReference type="InterPro" id="IPR007492">
    <property type="entry name" value="LytTR_DNA-bd_dom"/>
</dbReference>
<evidence type="ECO:0000259" key="4">
    <source>
        <dbReference type="PROSITE" id="PS50930"/>
    </source>
</evidence>
<dbReference type="GO" id="GO:0003677">
    <property type="term" value="F:DNA binding"/>
    <property type="evidence" value="ECO:0007669"/>
    <property type="project" value="UniProtKB-KW"/>
</dbReference>
<reference evidence="6" key="1">
    <citation type="submission" date="2018-03" db="EMBL/GenBank/DDBJ databases">
        <title>Gramella fulva sp. nov., isolated from a dry surface of tidal flat.</title>
        <authorList>
            <person name="Hwang S.H."/>
            <person name="Hwang W.M."/>
            <person name="Kang K."/>
            <person name="Ahn T.-Y."/>
        </authorList>
    </citation>
    <scope>NUCLEOTIDE SEQUENCE [LARGE SCALE GENOMIC DNA]</scope>
    <source>
        <strain evidence="6">SH35</strain>
    </source>
</reference>
<keyword evidence="2" id="KW-0175">Coiled coil</keyword>
<dbReference type="InterPro" id="IPR046947">
    <property type="entry name" value="LytR-like"/>
</dbReference>
<protein>
    <submittedName>
        <fullName evidence="5">DNA-binding response regulator</fullName>
    </submittedName>
</protein>
<dbReference type="SMART" id="SM00850">
    <property type="entry name" value="LytTR"/>
    <property type="match status" value="1"/>
</dbReference>
<dbReference type="PANTHER" id="PTHR37299:SF1">
    <property type="entry name" value="STAGE 0 SPORULATION PROTEIN A HOMOLOG"/>
    <property type="match status" value="1"/>
</dbReference>
<sequence length="255" mass="29486">MNIVIIEDEAFAAEALEKMILDLRPNTKLIERLESVEDAIEWFEENEHPELIFCDIHLSDGSSFEIFREVKVECPVIFTTAFNEYAIEAFKVNSVDYLLKPIKKEDIQKAIEKYENLKKNNLADEMQNLWNLLQNEHVASRNKKKARFMVKSGQSIAAIPSENVAYFMAEEGVVLLVTFEAKRYIVNYTLDELEVLLDEVIFFRANRQLIINIESIKKVNPYFKGRLQLVLSPATEDDPVVSSGKASKFKEWLDL</sequence>
<evidence type="ECO:0000256" key="1">
    <source>
        <dbReference type="PROSITE-ProRule" id="PRU00169"/>
    </source>
</evidence>
<accession>A0A2R3Z5A2</accession>
<evidence type="ECO:0000256" key="2">
    <source>
        <dbReference type="SAM" id="Coils"/>
    </source>
</evidence>
<evidence type="ECO:0000313" key="5">
    <source>
        <dbReference type="EMBL" id="AVR45439.1"/>
    </source>
</evidence>
<feature type="domain" description="Response regulatory" evidence="3">
    <location>
        <begin position="2"/>
        <end position="115"/>
    </location>
</feature>